<dbReference type="AlphaFoldDB" id="A0A8H7BJA2"/>
<dbReference type="InterPro" id="IPR045379">
    <property type="entry name" value="Crinkler_N"/>
</dbReference>
<comment type="subcellular location">
    <subcellularLocation>
        <location evidence="1">Host cell</location>
    </subcellularLocation>
    <subcellularLocation>
        <location evidence="2">Secreted</location>
    </subcellularLocation>
</comment>
<comment type="caution">
    <text evidence="5">The sequence shown here is derived from an EMBL/GenBank/DDBJ whole genome shotgun (WGS) entry which is preliminary data.</text>
</comment>
<protein>
    <recommendedName>
        <fullName evidence="4">Crinkler effector protein N-terminal domain-containing protein</fullName>
    </recommendedName>
</protein>
<dbReference type="EMBL" id="JABAYA010000797">
    <property type="protein sequence ID" value="KAF7720436.1"/>
    <property type="molecule type" value="Genomic_DNA"/>
</dbReference>
<feature type="domain" description="Crinkler effector protein N-terminal" evidence="4">
    <location>
        <begin position="5"/>
        <end position="67"/>
    </location>
</feature>
<evidence type="ECO:0000259" key="4">
    <source>
        <dbReference type="Pfam" id="PF20147"/>
    </source>
</evidence>
<sequence length="70" mass="7791">MDIDLKIFCLVEGEPMSSAFSVKVSSADTVHDLKDAIKAKKSNDFKDIDANQLTLWCVSIPITNENKDDM</sequence>
<dbReference type="Proteomes" id="UP000605846">
    <property type="component" value="Unassembled WGS sequence"/>
</dbReference>
<dbReference type="GO" id="GO:0043657">
    <property type="term" value="C:host cell"/>
    <property type="evidence" value="ECO:0007669"/>
    <property type="project" value="UniProtKB-SubCell"/>
</dbReference>
<evidence type="ECO:0000313" key="6">
    <source>
        <dbReference type="Proteomes" id="UP000605846"/>
    </source>
</evidence>
<feature type="non-terminal residue" evidence="5">
    <location>
        <position position="70"/>
    </location>
</feature>
<evidence type="ECO:0000256" key="1">
    <source>
        <dbReference type="ARBA" id="ARBA00004340"/>
    </source>
</evidence>
<evidence type="ECO:0000313" key="5">
    <source>
        <dbReference type="EMBL" id="KAF7720436.1"/>
    </source>
</evidence>
<accession>A0A8H7BJA2</accession>
<keyword evidence="6" id="KW-1185">Reference proteome</keyword>
<evidence type="ECO:0000256" key="3">
    <source>
        <dbReference type="ARBA" id="ARBA00022525"/>
    </source>
</evidence>
<keyword evidence="3" id="KW-0964">Secreted</keyword>
<dbReference type="OrthoDB" id="2409492at2759"/>
<dbReference type="Pfam" id="PF20147">
    <property type="entry name" value="Crinkler"/>
    <property type="match status" value="1"/>
</dbReference>
<dbReference type="GO" id="GO:0005576">
    <property type="term" value="C:extracellular region"/>
    <property type="evidence" value="ECO:0007669"/>
    <property type="project" value="UniProtKB-SubCell"/>
</dbReference>
<name>A0A8H7BJA2_9FUNG</name>
<reference evidence="5" key="1">
    <citation type="submission" date="2020-01" db="EMBL/GenBank/DDBJ databases">
        <title>Genome Sequencing of Three Apophysomyces-Like Fungal Strains Confirms a Novel Fungal Genus in the Mucoromycota with divergent Burkholderia-like Endosymbiotic Bacteria.</title>
        <authorList>
            <person name="Stajich J.E."/>
            <person name="Macias A.M."/>
            <person name="Carter-House D."/>
            <person name="Lovett B."/>
            <person name="Kasson L.R."/>
            <person name="Berry K."/>
            <person name="Grigoriev I."/>
            <person name="Chang Y."/>
            <person name="Spatafora J."/>
            <person name="Kasson M.T."/>
        </authorList>
    </citation>
    <scope>NUCLEOTIDE SEQUENCE</scope>
    <source>
        <strain evidence="5">NRRL A-21654</strain>
    </source>
</reference>
<proteinExistence type="predicted"/>
<evidence type="ECO:0000256" key="2">
    <source>
        <dbReference type="ARBA" id="ARBA00004613"/>
    </source>
</evidence>
<gene>
    <name evidence="5" type="ORF">EC973_008781</name>
</gene>
<organism evidence="5 6">
    <name type="scientific">Apophysomyces ossiformis</name>
    <dbReference type="NCBI Taxonomy" id="679940"/>
    <lineage>
        <taxon>Eukaryota</taxon>
        <taxon>Fungi</taxon>
        <taxon>Fungi incertae sedis</taxon>
        <taxon>Mucoromycota</taxon>
        <taxon>Mucoromycotina</taxon>
        <taxon>Mucoromycetes</taxon>
        <taxon>Mucorales</taxon>
        <taxon>Mucorineae</taxon>
        <taxon>Mucoraceae</taxon>
        <taxon>Apophysomyces</taxon>
    </lineage>
</organism>